<comment type="subcellular location">
    <subcellularLocation>
        <location evidence="1">Midbody</location>
    </subcellularLocation>
</comment>
<keyword evidence="5" id="KW-0131">Cell cycle</keyword>
<reference evidence="8" key="1">
    <citation type="submission" date="2025-08" db="UniProtKB">
        <authorList>
            <consortium name="Ensembl"/>
        </authorList>
    </citation>
    <scope>IDENTIFICATION</scope>
</reference>
<sequence>MAAPAENVMDFSVKLNEVNNEDFDDRHLYILQSLTKAFREPEFRCCVEKDVLRTMMEVLSKLFDEIRILNQQELASELGCLCLHLIAECFRSQRNACVQCSRNQTLIRDLGFIKVSLSHLSMLLKLQLENADRQFEGEPICFLELDEKTAAYSAMVLYTCLDPNKVEEMVTHQEHQAVARKVIALCQKQPELDWAVLIVTQHFLKSPELTEKMFAELSCPERVTLLELIAAQLGEPEEPQEPVILPKLAQFLVTYFVDHCKAVLELASGPFPADTDALTVTRLLDVLCEMTSDRKLFMFLQDHPTLLSSTVELLKEVHFLGKAGHNVFSTMQDFSTASSASHPAVGFKAHLVRLIGNLCHINAENQNKVRELDGIPLILDNCSIDSNNPFISQWAVFAIRILLENNQENQAVVQALERRGVASDSALRDMGFRLEERDGRLLLKPIRKEP</sequence>
<dbReference type="GO" id="GO:0030496">
    <property type="term" value="C:midbody"/>
    <property type="evidence" value="ECO:0007669"/>
    <property type="project" value="UniProtKB-SubCell"/>
</dbReference>
<evidence type="ECO:0000256" key="2">
    <source>
        <dbReference type="ARBA" id="ARBA00008384"/>
    </source>
</evidence>
<dbReference type="InterPro" id="IPR051374">
    <property type="entry name" value="Ataxin-10/CTR86_families"/>
</dbReference>
<dbReference type="InterPro" id="IPR011989">
    <property type="entry name" value="ARM-like"/>
</dbReference>
<evidence type="ECO:0000256" key="6">
    <source>
        <dbReference type="ARBA" id="ARBA00045173"/>
    </source>
</evidence>
<dbReference type="GO" id="GO:0031175">
    <property type="term" value="P:neuron projection development"/>
    <property type="evidence" value="ECO:0007669"/>
    <property type="project" value="TreeGrafter"/>
</dbReference>
<proteinExistence type="inferred from homology"/>
<dbReference type="Gene3D" id="1.25.10.10">
    <property type="entry name" value="Leucine-rich Repeat Variant"/>
    <property type="match status" value="1"/>
</dbReference>
<evidence type="ECO:0000256" key="4">
    <source>
        <dbReference type="ARBA" id="ARBA00022618"/>
    </source>
</evidence>
<dbReference type="PANTHER" id="PTHR13255">
    <property type="entry name" value="ATAXIN-10"/>
    <property type="match status" value="1"/>
</dbReference>
<evidence type="ECO:0000256" key="1">
    <source>
        <dbReference type="ARBA" id="ARBA00004214"/>
    </source>
</evidence>
<evidence type="ECO:0000313" key="8">
    <source>
        <dbReference type="Ensembl" id="ENSPKIP00000005344.1"/>
    </source>
</evidence>
<dbReference type="SUPFAM" id="SSF48371">
    <property type="entry name" value="ARM repeat"/>
    <property type="match status" value="2"/>
</dbReference>
<keyword evidence="4" id="KW-0132">Cell division</keyword>
<accession>A0A3B3QHQ9</accession>
<dbReference type="GeneTree" id="ENSGT00390000010377"/>
<comment type="function">
    <text evidence="6">May play a role in the regulation of cytokinesis. May play a role in signaling by stimulating protein glycosylation. Induces neuritogenesis by activating the Ras-MAP kinase pathway and is necessary for the survival of cerebellar neurons. Does not appear to play a major role in ciliogenesis.</text>
</comment>
<dbReference type="GO" id="GO:0005829">
    <property type="term" value="C:cytosol"/>
    <property type="evidence" value="ECO:0007669"/>
    <property type="project" value="TreeGrafter"/>
</dbReference>
<evidence type="ECO:0000313" key="9">
    <source>
        <dbReference type="Proteomes" id="UP000261540"/>
    </source>
</evidence>
<protein>
    <recommendedName>
        <fullName evidence="3">Ataxin-10</fullName>
    </recommendedName>
</protein>
<evidence type="ECO:0000256" key="3">
    <source>
        <dbReference type="ARBA" id="ARBA00018804"/>
    </source>
</evidence>
<evidence type="ECO:0000259" key="7">
    <source>
        <dbReference type="Pfam" id="PF09759"/>
    </source>
</evidence>
<evidence type="ECO:0000256" key="5">
    <source>
        <dbReference type="ARBA" id="ARBA00023306"/>
    </source>
</evidence>
<dbReference type="AlphaFoldDB" id="A0A3B3QHQ9"/>
<reference evidence="8" key="2">
    <citation type="submission" date="2025-09" db="UniProtKB">
        <authorList>
            <consortium name="Ensembl"/>
        </authorList>
    </citation>
    <scope>IDENTIFICATION</scope>
</reference>
<name>A0A3B3QHQ9_9TELE</name>
<keyword evidence="9" id="KW-1185">Reference proteome</keyword>
<dbReference type="Proteomes" id="UP000261540">
    <property type="component" value="Unplaced"/>
</dbReference>
<organism evidence="8 9">
    <name type="scientific">Paramormyrops kingsleyae</name>
    <dbReference type="NCBI Taxonomy" id="1676925"/>
    <lineage>
        <taxon>Eukaryota</taxon>
        <taxon>Metazoa</taxon>
        <taxon>Chordata</taxon>
        <taxon>Craniata</taxon>
        <taxon>Vertebrata</taxon>
        <taxon>Euteleostomi</taxon>
        <taxon>Actinopterygii</taxon>
        <taxon>Neopterygii</taxon>
        <taxon>Teleostei</taxon>
        <taxon>Osteoglossocephala</taxon>
        <taxon>Osteoglossomorpha</taxon>
        <taxon>Osteoglossiformes</taxon>
        <taxon>Mormyridae</taxon>
        <taxon>Paramormyrops</taxon>
    </lineage>
</organism>
<dbReference type="PANTHER" id="PTHR13255:SF0">
    <property type="entry name" value="ATAXIN-10"/>
    <property type="match status" value="1"/>
</dbReference>
<dbReference type="Pfam" id="PF09759">
    <property type="entry name" value="Atx10homo_assoc"/>
    <property type="match status" value="1"/>
</dbReference>
<comment type="similarity">
    <text evidence="2">Belongs to the ataxin-10 family.</text>
</comment>
<dbReference type="InterPro" id="IPR019156">
    <property type="entry name" value="Ataxin-10_domain"/>
</dbReference>
<dbReference type="InterPro" id="IPR016024">
    <property type="entry name" value="ARM-type_fold"/>
</dbReference>
<feature type="domain" description="Ataxin-10" evidence="7">
    <location>
        <begin position="347"/>
        <end position="443"/>
    </location>
</feature>
<dbReference type="Ensembl" id="ENSPKIT00000029341.1">
    <property type="protein sequence ID" value="ENSPKIP00000005344.1"/>
    <property type="gene ID" value="ENSPKIG00000022036.1"/>
</dbReference>
<dbReference type="GO" id="GO:0051301">
    <property type="term" value="P:cell division"/>
    <property type="evidence" value="ECO:0007669"/>
    <property type="project" value="UniProtKB-KW"/>
</dbReference>